<dbReference type="PANTHER" id="PTHR43028:SF5">
    <property type="entry name" value="3'(2'),5'-BISPHOSPHATE NUCLEOTIDASE 1"/>
    <property type="match status" value="1"/>
</dbReference>
<dbReference type="FunFam" id="3.40.190.80:FF:000005">
    <property type="entry name" value="3'(2'),5'-bisphosphate nucleotidase CysQ"/>
    <property type="match status" value="1"/>
</dbReference>
<keyword evidence="6 9" id="KW-0378">Hydrolase</keyword>
<dbReference type="HAMAP" id="MF_02095">
    <property type="entry name" value="CysQ"/>
    <property type="match status" value="1"/>
</dbReference>
<dbReference type="EMBL" id="WNKX01000034">
    <property type="protein sequence ID" value="MTW14103.1"/>
    <property type="molecule type" value="Genomic_DNA"/>
</dbReference>
<keyword evidence="12" id="KW-1185">Reference proteome</keyword>
<organism evidence="11 12">
    <name type="scientific">Massilia eburnea</name>
    <dbReference type="NCBI Taxonomy" id="1776165"/>
    <lineage>
        <taxon>Bacteria</taxon>
        <taxon>Pseudomonadati</taxon>
        <taxon>Pseudomonadota</taxon>
        <taxon>Betaproteobacteria</taxon>
        <taxon>Burkholderiales</taxon>
        <taxon>Oxalobacteraceae</taxon>
        <taxon>Telluria group</taxon>
        <taxon>Massilia</taxon>
    </lineage>
</organism>
<feature type="binding site" evidence="9">
    <location>
        <position position="71"/>
    </location>
    <ligand>
        <name>substrate</name>
    </ligand>
</feature>
<dbReference type="Gene3D" id="3.30.540.10">
    <property type="entry name" value="Fructose-1,6-Bisphosphatase, subunit A, domain 1"/>
    <property type="match status" value="1"/>
</dbReference>
<comment type="caution">
    <text evidence="11">The sequence shown here is derived from an EMBL/GenBank/DDBJ whole genome shotgun (WGS) entry which is preliminary data.</text>
</comment>
<dbReference type="CDD" id="cd01638">
    <property type="entry name" value="CysQ"/>
    <property type="match status" value="1"/>
</dbReference>
<sequence length="264" mass="27723">MRQDINSELIGAVVALAQKAAEAIMDIYQAEELSWTVKCDASPVCQADLLAHEILLAGLAKLTPGLAVVSEEGSDSAPERPIAGQFWLIDPLDGTKEFISRNDEFTVNVALVDDGRPVFGVVVAPALSRKYWGAAGVGAFRVDSAGTARIQVAQVAEGAPLRVVASKSHLNEETQAFIAGLGACELVQAGSSLKICRIAEGAADIYPRLGPTCEWDTAAAQAILEAAGGIVCTTSGQVLRYGKPDILNPFFIASASGHHLPKEK</sequence>
<dbReference type="InterPro" id="IPR020550">
    <property type="entry name" value="Inositol_monophosphatase_CS"/>
</dbReference>
<feature type="binding site" evidence="9 10">
    <location>
        <position position="93"/>
    </location>
    <ligand>
        <name>Mg(2+)</name>
        <dbReference type="ChEBI" id="CHEBI:18420"/>
        <label>2</label>
    </ligand>
</feature>
<keyword evidence="7 9" id="KW-0460">Magnesium</keyword>
<feature type="binding site" evidence="10">
    <location>
        <position position="216"/>
    </location>
    <ligand>
        <name>Mg(2+)</name>
        <dbReference type="ChEBI" id="CHEBI:18420"/>
        <label>1</label>
        <note>catalytic</note>
    </ligand>
</feature>
<feature type="binding site" evidence="9">
    <location>
        <position position="71"/>
    </location>
    <ligand>
        <name>Mg(2+)</name>
        <dbReference type="ChEBI" id="CHEBI:18420"/>
        <label>1</label>
    </ligand>
</feature>
<dbReference type="RefSeq" id="WP_155457038.1">
    <property type="nucleotide sequence ID" value="NZ_WNKX01000034.1"/>
</dbReference>
<evidence type="ECO:0000256" key="2">
    <source>
        <dbReference type="ARBA" id="ARBA00005289"/>
    </source>
</evidence>
<dbReference type="InterPro" id="IPR006240">
    <property type="entry name" value="CysQ"/>
</dbReference>
<dbReference type="InterPro" id="IPR050725">
    <property type="entry name" value="CysQ/Inositol_MonoPase"/>
</dbReference>
<proteinExistence type="inferred from homology"/>
<dbReference type="AlphaFoldDB" id="A0A6L6QRF6"/>
<evidence type="ECO:0000256" key="1">
    <source>
        <dbReference type="ARBA" id="ARBA00001625"/>
    </source>
</evidence>
<accession>A0A6L6QRF6</accession>
<feature type="binding site" evidence="10">
    <location>
        <position position="92"/>
    </location>
    <ligand>
        <name>Mg(2+)</name>
        <dbReference type="ChEBI" id="CHEBI:18420"/>
        <label>1</label>
        <note>catalytic</note>
    </ligand>
</feature>
<feature type="binding site" evidence="9">
    <location>
        <position position="216"/>
    </location>
    <ligand>
        <name>substrate</name>
    </ligand>
</feature>
<dbReference type="GO" id="GO:0000103">
    <property type="term" value="P:sulfate assimilation"/>
    <property type="evidence" value="ECO:0007669"/>
    <property type="project" value="TreeGrafter"/>
</dbReference>
<dbReference type="Pfam" id="PF00459">
    <property type="entry name" value="Inositol_P"/>
    <property type="match status" value="1"/>
</dbReference>
<feature type="binding site" evidence="9">
    <location>
        <position position="92"/>
    </location>
    <ligand>
        <name>Mg(2+)</name>
        <dbReference type="ChEBI" id="CHEBI:18420"/>
        <label>1</label>
    </ligand>
</feature>
<feature type="binding site" evidence="9 10">
    <location>
        <position position="90"/>
    </location>
    <ligand>
        <name>Mg(2+)</name>
        <dbReference type="ChEBI" id="CHEBI:18420"/>
        <label>2</label>
    </ligand>
</feature>
<dbReference type="InterPro" id="IPR020583">
    <property type="entry name" value="Inositol_monoP_metal-BS"/>
</dbReference>
<dbReference type="GO" id="GO:0005886">
    <property type="term" value="C:plasma membrane"/>
    <property type="evidence" value="ECO:0007669"/>
    <property type="project" value="UniProtKB-SubCell"/>
</dbReference>
<evidence type="ECO:0000256" key="3">
    <source>
        <dbReference type="ARBA" id="ARBA00022475"/>
    </source>
</evidence>
<dbReference type="GO" id="GO:0050427">
    <property type="term" value="P:3'-phosphoadenosine 5'-phosphosulfate metabolic process"/>
    <property type="evidence" value="ECO:0007669"/>
    <property type="project" value="TreeGrafter"/>
</dbReference>
<feature type="binding site" evidence="9">
    <location>
        <position position="90"/>
    </location>
    <ligand>
        <name>Mg(2+)</name>
        <dbReference type="ChEBI" id="CHEBI:18420"/>
        <label>1</label>
    </ligand>
</feature>
<dbReference type="EC" id="3.1.3.7" evidence="9"/>
<dbReference type="SUPFAM" id="SSF56655">
    <property type="entry name" value="Carbohydrate phosphatase"/>
    <property type="match status" value="1"/>
</dbReference>
<evidence type="ECO:0000313" key="11">
    <source>
        <dbReference type="EMBL" id="MTW14103.1"/>
    </source>
</evidence>
<keyword evidence="4 9" id="KW-0997">Cell inner membrane</keyword>
<evidence type="ECO:0000256" key="4">
    <source>
        <dbReference type="ARBA" id="ARBA00022519"/>
    </source>
</evidence>
<dbReference type="Proteomes" id="UP000472320">
    <property type="component" value="Unassembled WGS sequence"/>
</dbReference>
<keyword evidence="8 9" id="KW-0472">Membrane</keyword>
<feature type="binding site" evidence="10">
    <location>
        <position position="71"/>
    </location>
    <ligand>
        <name>Mg(2+)</name>
        <dbReference type="ChEBI" id="CHEBI:18420"/>
        <label>1</label>
        <note>catalytic</note>
    </ligand>
</feature>
<gene>
    <name evidence="9 11" type="primary">cysQ</name>
    <name evidence="11" type="ORF">GM658_26160</name>
</gene>
<keyword evidence="3 9" id="KW-1003">Cell membrane</keyword>
<dbReference type="GO" id="GO:0000287">
    <property type="term" value="F:magnesium ion binding"/>
    <property type="evidence" value="ECO:0007669"/>
    <property type="project" value="UniProtKB-UniRule"/>
</dbReference>
<reference evidence="11 12" key="1">
    <citation type="submission" date="2019-11" db="EMBL/GenBank/DDBJ databases">
        <title>Type strains purchased from KCTC, JCM and DSMZ.</title>
        <authorList>
            <person name="Lu H."/>
        </authorList>
    </citation>
    <scope>NUCLEOTIDE SEQUENCE [LARGE SCALE GENOMIC DNA]</scope>
    <source>
        <strain evidence="11 12">JCM 31587</strain>
    </source>
</reference>
<evidence type="ECO:0000313" key="12">
    <source>
        <dbReference type="Proteomes" id="UP000472320"/>
    </source>
</evidence>
<dbReference type="PANTHER" id="PTHR43028">
    <property type="entry name" value="3'(2'),5'-BISPHOSPHATE NUCLEOTIDASE 1"/>
    <property type="match status" value="1"/>
</dbReference>
<dbReference type="GO" id="GO:0008441">
    <property type="term" value="F:3'(2'),5'-bisphosphate nucleotidase activity"/>
    <property type="evidence" value="ECO:0007669"/>
    <property type="project" value="UniProtKB-UniRule"/>
</dbReference>
<comment type="catalytic activity">
    <reaction evidence="1 9">
        <text>adenosine 3',5'-bisphosphate + H2O = AMP + phosphate</text>
        <dbReference type="Rhea" id="RHEA:10040"/>
        <dbReference type="ChEBI" id="CHEBI:15377"/>
        <dbReference type="ChEBI" id="CHEBI:43474"/>
        <dbReference type="ChEBI" id="CHEBI:58343"/>
        <dbReference type="ChEBI" id="CHEBI:456215"/>
        <dbReference type="EC" id="3.1.3.7"/>
    </reaction>
</comment>
<evidence type="ECO:0000256" key="6">
    <source>
        <dbReference type="ARBA" id="ARBA00022801"/>
    </source>
</evidence>
<dbReference type="NCBIfam" id="TIGR01331">
    <property type="entry name" value="bisphos_cysQ"/>
    <property type="match status" value="1"/>
</dbReference>
<comment type="function">
    <text evidence="9">Converts adenosine-3',5'-bisphosphate (PAP) to AMP.</text>
</comment>
<keyword evidence="5 9" id="KW-0479">Metal-binding</keyword>
<evidence type="ECO:0000256" key="9">
    <source>
        <dbReference type="HAMAP-Rule" id="MF_02095"/>
    </source>
</evidence>
<dbReference type="Gene3D" id="3.40.190.80">
    <property type="match status" value="1"/>
</dbReference>
<dbReference type="PROSITE" id="PS00629">
    <property type="entry name" value="IMP_1"/>
    <property type="match status" value="1"/>
</dbReference>
<comment type="cofactor">
    <cofactor evidence="9 10">
        <name>Mg(2+)</name>
        <dbReference type="ChEBI" id="CHEBI:18420"/>
    </cofactor>
</comment>
<evidence type="ECO:0000256" key="7">
    <source>
        <dbReference type="ARBA" id="ARBA00022842"/>
    </source>
</evidence>
<protein>
    <recommendedName>
        <fullName evidence="9">3'(2'),5'-bisphosphate nucleotidase CysQ</fullName>
        <ecNumber evidence="9">3.1.3.7</ecNumber>
    </recommendedName>
    <alternativeName>
        <fullName evidence="9">3'(2'),5-bisphosphonucleoside 3'(2')-phosphohydrolase</fullName>
    </alternativeName>
    <alternativeName>
        <fullName evidence="9">3'-phosphoadenosine 5'-phosphate phosphatase</fullName>
        <shortName evidence="9">PAP phosphatase</shortName>
    </alternativeName>
</protein>
<evidence type="ECO:0000256" key="8">
    <source>
        <dbReference type="ARBA" id="ARBA00023136"/>
    </source>
</evidence>
<comment type="subcellular location">
    <subcellularLocation>
        <location evidence="9">Cell inner membrane</location>
        <topology evidence="9">Peripheral membrane protein</topology>
        <orientation evidence="9">Cytoplasmic side</orientation>
    </subcellularLocation>
</comment>
<dbReference type="InterPro" id="IPR000760">
    <property type="entry name" value="Inositol_monophosphatase-like"/>
</dbReference>
<comment type="similarity">
    <text evidence="2 9">Belongs to the inositol monophosphatase superfamily. CysQ family.</text>
</comment>
<feature type="binding site" evidence="9">
    <location>
        <position position="216"/>
    </location>
    <ligand>
        <name>Mg(2+)</name>
        <dbReference type="ChEBI" id="CHEBI:18420"/>
        <label>2</label>
    </ligand>
</feature>
<dbReference type="PROSITE" id="PS00630">
    <property type="entry name" value="IMP_2"/>
    <property type="match status" value="1"/>
</dbReference>
<dbReference type="PRINTS" id="PR00377">
    <property type="entry name" value="IMPHPHTASES"/>
</dbReference>
<evidence type="ECO:0000256" key="10">
    <source>
        <dbReference type="PIRSR" id="PIRSR600760-2"/>
    </source>
</evidence>
<evidence type="ECO:0000256" key="5">
    <source>
        <dbReference type="ARBA" id="ARBA00022723"/>
    </source>
</evidence>
<feature type="binding site" evidence="9">
    <location>
        <begin position="92"/>
        <end position="95"/>
    </location>
    <ligand>
        <name>substrate</name>
    </ligand>
</feature>
<dbReference type="OrthoDB" id="9785695at2"/>
<name>A0A6L6QRF6_9BURK</name>
<dbReference type="GO" id="GO:0046854">
    <property type="term" value="P:phosphatidylinositol phosphate biosynthetic process"/>
    <property type="evidence" value="ECO:0007669"/>
    <property type="project" value="InterPro"/>
</dbReference>